<dbReference type="PIRSF" id="PIRSF000705">
    <property type="entry name" value="DNK"/>
    <property type="match status" value="1"/>
</dbReference>
<dbReference type="InterPro" id="IPR050566">
    <property type="entry name" value="Deoxyribonucleoside_kinase"/>
</dbReference>
<reference evidence="2" key="1">
    <citation type="journal article" date="2020" name="Nature">
        <title>Giant virus diversity and host interactions through global metagenomics.</title>
        <authorList>
            <person name="Schulz F."/>
            <person name="Roux S."/>
            <person name="Paez-Espino D."/>
            <person name="Jungbluth S."/>
            <person name="Walsh D.A."/>
            <person name="Denef V.J."/>
            <person name="McMahon K.D."/>
            <person name="Konstantinidis K.T."/>
            <person name="Eloe-Fadrosh E.A."/>
            <person name="Kyrpides N.C."/>
            <person name="Woyke T."/>
        </authorList>
    </citation>
    <scope>NUCLEOTIDE SEQUENCE</scope>
    <source>
        <strain evidence="2">GVMAG-M-3300025699-48</strain>
    </source>
</reference>
<dbReference type="GO" id="GO:0019136">
    <property type="term" value="F:deoxynucleoside kinase activity"/>
    <property type="evidence" value="ECO:0007669"/>
    <property type="project" value="InterPro"/>
</dbReference>
<dbReference type="PANTHER" id="PTHR10513:SF35">
    <property type="entry name" value="DEOXYADENOSINE KINASE"/>
    <property type="match status" value="1"/>
</dbReference>
<feature type="domain" description="Deoxynucleoside kinase" evidence="1">
    <location>
        <begin position="7"/>
        <end position="209"/>
    </location>
</feature>
<evidence type="ECO:0000259" key="1">
    <source>
        <dbReference type="Pfam" id="PF01712"/>
    </source>
</evidence>
<dbReference type="SUPFAM" id="SSF52540">
    <property type="entry name" value="P-loop containing nucleoside triphosphate hydrolases"/>
    <property type="match status" value="1"/>
</dbReference>
<dbReference type="InterPro" id="IPR002624">
    <property type="entry name" value="DCK/DGK"/>
</dbReference>
<organism evidence="2">
    <name type="scientific">viral metagenome</name>
    <dbReference type="NCBI Taxonomy" id="1070528"/>
    <lineage>
        <taxon>unclassified sequences</taxon>
        <taxon>metagenomes</taxon>
        <taxon>organismal metagenomes</taxon>
    </lineage>
</organism>
<evidence type="ECO:0000313" key="2">
    <source>
        <dbReference type="EMBL" id="QHT99403.1"/>
    </source>
</evidence>
<dbReference type="PANTHER" id="PTHR10513">
    <property type="entry name" value="DEOXYNUCLEOSIDE KINASE"/>
    <property type="match status" value="1"/>
</dbReference>
<dbReference type="AlphaFoldDB" id="A0A6C0J6Z9"/>
<dbReference type="GO" id="GO:0005737">
    <property type="term" value="C:cytoplasm"/>
    <property type="evidence" value="ECO:0007669"/>
    <property type="project" value="TreeGrafter"/>
</dbReference>
<dbReference type="EMBL" id="MN740307">
    <property type="protein sequence ID" value="QHT99403.1"/>
    <property type="molecule type" value="Genomic_DNA"/>
</dbReference>
<dbReference type="Gene3D" id="3.40.50.300">
    <property type="entry name" value="P-loop containing nucleotide triphosphate hydrolases"/>
    <property type="match status" value="1"/>
</dbReference>
<dbReference type="InterPro" id="IPR027417">
    <property type="entry name" value="P-loop_NTPase"/>
</dbReference>
<dbReference type="GO" id="GO:0005524">
    <property type="term" value="F:ATP binding"/>
    <property type="evidence" value="ECO:0007669"/>
    <property type="project" value="InterPro"/>
</dbReference>
<name>A0A6C0J6Z9_9ZZZZ</name>
<proteinExistence type="predicted"/>
<accession>A0A6C0J6Z9</accession>
<dbReference type="Pfam" id="PF01712">
    <property type="entry name" value="dNK"/>
    <property type="match status" value="1"/>
</dbReference>
<protein>
    <recommendedName>
        <fullName evidence="1">Deoxynucleoside kinase domain-containing protein</fullName>
    </recommendedName>
</protein>
<sequence>MVKPILISVEGNIGAGKSTIIDNLKDHMKGNTDIMFLKEPVDIWETIKDTKTDENILQKFYNDSNKYAFSFQVMAYVTRLSTIRTAIRENPDCKIIICERSLDADKNIFAKMLYEDNKIEDINYQIYLHFYNEYVKDYKLDGIVYINADADVCYDRTVKRSRNGESSITKEYLQKCKEYYDDWLFTNNKDTDILNIDANEDVTYNMFDKEDKGLEWLQKIESYIINSSIRLSM</sequence>
<dbReference type="InterPro" id="IPR031314">
    <property type="entry name" value="DNK_dom"/>
</dbReference>